<dbReference type="AlphaFoldDB" id="A0A7Y8KVW2"/>
<feature type="chain" id="PRO_5031023908" description="Outer membrane protein beta-barrel domain-containing protein" evidence="2">
    <location>
        <begin position="21"/>
        <end position="216"/>
    </location>
</feature>
<comment type="caution">
    <text evidence="3">The sequence shown here is derived from an EMBL/GenBank/DDBJ whole genome shotgun (WGS) entry which is preliminary data.</text>
</comment>
<keyword evidence="2" id="KW-0732">Signal</keyword>
<dbReference type="Proteomes" id="UP000545507">
    <property type="component" value="Unassembled WGS sequence"/>
</dbReference>
<evidence type="ECO:0000256" key="2">
    <source>
        <dbReference type="SAM" id="SignalP"/>
    </source>
</evidence>
<evidence type="ECO:0000313" key="4">
    <source>
        <dbReference type="Proteomes" id="UP000545507"/>
    </source>
</evidence>
<evidence type="ECO:0008006" key="5">
    <source>
        <dbReference type="Google" id="ProtNLM"/>
    </source>
</evidence>
<comment type="subcellular location">
    <subcellularLocation>
        <location evidence="1">Cell outer membrane</location>
    </subcellularLocation>
</comment>
<dbReference type="RefSeq" id="WP_177134281.1">
    <property type="nucleotide sequence ID" value="NZ_VYGV01000006.1"/>
</dbReference>
<feature type="signal peptide" evidence="2">
    <location>
        <begin position="1"/>
        <end position="20"/>
    </location>
</feature>
<dbReference type="Gene3D" id="2.40.160.170">
    <property type="match status" value="1"/>
</dbReference>
<sequence length="216" mass="22144">MKKVHAAGLVLALISGSAMAQGIGVYGVAGTGGLGLGLNLPVGPAFGLRGELAQLTTSDTYTEDQITYKGDLKLRGNGVFADFRPFLGTFRLVAGATFTGSSAALQAQTTDGTVTIDGQTFSATGNSLLATIKYPNTMPYLGVGWGHGRFNQPGWTFGLDLGVSIGKPKVTLTGSGGLMAQPGASAAIAAEERKVQDDLDSAKVLPVIKVSVGYNF</sequence>
<dbReference type="SUPFAM" id="SSF56925">
    <property type="entry name" value="OMPA-like"/>
    <property type="match status" value="1"/>
</dbReference>
<gene>
    <name evidence="3" type="ORF">F3K02_05915</name>
</gene>
<evidence type="ECO:0000256" key="1">
    <source>
        <dbReference type="ARBA" id="ARBA00004442"/>
    </source>
</evidence>
<organism evidence="3 4">
    <name type="scientific">Hydrogenophaga aromaticivorans</name>
    <dbReference type="NCBI Taxonomy" id="2610898"/>
    <lineage>
        <taxon>Bacteria</taxon>
        <taxon>Pseudomonadati</taxon>
        <taxon>Pseudomonadota</taxon>
        <taxon>Betaproteobacteria</taxon>
        <taxon>Burkholderiales</taxon>
        <taxon>Comamonadaceae</taxon>
        <taxon>Hydrogenophaga</taxon>
    </lineage>
</organism>
<dbReference type="EMBL" id="VYGV01000006">
    <property type="protein sequence ID" value="NWF44790.1"/>
    <property type="molecule type" value="Genomic_DNA"/>
</dbReference>
<keyword evidence="4" id="KW-1185">Reference proteome</keyword>
<evidence type="ECO:0000313" key="3">
    <source>
        <dbReference type="EMBL" id="NWF44790.1"/>
    </source>
</evidence>
<accession>A0A7Y8KVW2</accession>
<name>A0A7Y8KVW2_9BURK</name>
<dbReference type="InterPro" id="IPR011250">
    <property type="entry name" value="OMP/PagP_B-barrel"/>
</dbReference>
<reference evidence="3 4" key="1">
    <citation type="submission" date="2019-09" db="EMBL/GenBank/DDBJ databases">
        <title>Hydrogenophaga aromatica sp. nov., isolated from a para-xylene-degrading enrichment culture.</title>
        <authorList>
            <person name="Tancsics A."/>
            <person name="Banerjee S."/>
        </authorList>
    </citation>
    <scope>NUCLEOTIDE SEQUENCE [LARGE SCALE GENOMIC DNA]</scope>
    <source>
        <strain evidence="3 4">D2P1</strain>
    </source>
</reference>
<proteinExistence type="predicted"/>
<protein>
    <recommendedName>
        <fullName evidence="5">Outer membrane protein beta-barrel domain-containing protein</fullName>
    </recommendedName>
</protein>
<dbReference type="GO" id="GO:0009279">
    <property type="term" value="C:cell outer membrane"/>
    <property type="evidence" value="ECO:0007669"/>
    <property type="project" value="UniProtKB-SubCell"/>
</dbReference>